<evidence type="ECO:0000313" key="2">
    <source>
        <dbReference type="EMBL" id="KAK4032747.1"/>
    </source>
</evidence>
<evidence type="ECO:0000313" key="3">
    <source>
        <dbReference type="Proteomes" id="UP001303115"/>
    </source>
</evidence>
<dbReference type="AlphaFoldDB" id="A0AAN6PB44"/>
<reference evidence="3" key="1">
    <citation type="journal article" date="2023" name="Mol. Phylogenet. Evol.">
        <title>Genome-scale phylogeny and comparative genomics of the fungal order Sordariales.</title>
        <authorList>
            <person name="Hensen N."/>
            <person name="Bonometti L."/>
            <person name="Westerberg I."/>
            <person name="Brannstrom I.O."/>
            <person name="Guillou S."/>
            <person name="Cros-Aarteil S."/>
            <person name="Calhoun S."/>
            <person name="Haridas S."/>
            <person name="Kuo A."/>
            <person name="Mondo S."/>
            <person name="Pangilinan J."/>
            <person name="Riley R."/>
            <person name="LaButti K."/>
            <person name="Andreopoulos B."/>
            <person name="Lipzen A."/>
            <person name="Chen C."/>
            <person name="Yan M."/>
            <person name="Daum C."/>
            <person name="Ng V."/>
            <person name="Clum A."/>
            <person name="Steindorff A."/>
            <person name="Ohm R.A."/>
            <person name="Martin F."/>
            <person name="Silar P."/>
            <person name="Natvig D.O."/>
            <person name="Lalanne C."/>
            <person name="Gautier V."/>
            <person name="Ament-Velasquez S.L."/>
            <person name="Kruys A."/>
            <person name="Hutchinson M.I."/>
            <person name="Powell A.J."/>
            <person name="Barry K."/>
            <person name="Miller A.N."/>
            <person name="Grigoriev I.V."/>
            <person name="Debuchy R."/>
            <person name="Gladieux P."/>
            <person name="Hiltunen Thoren M."/>
            <person name="Johannesson H."/>
        </authorList>
    </citation>
    <scope>NUCLEOTIDE SEQUENCE [LARGE SCALE GENOMIC DNA]</scope>
    <source>
        <strain evidence="3">CBS 284.82</strain>
    </source>
</reference>
<feature type="coiled-coil region" evidence="1">
    <location>
        <begin position="248"/>
        <end position="323"/>
    </location>
</feature>
<evidence type="ECO:0000256" key="1">
    <source>
        <dbReference type="SAM" id="Coils"/>
    </source>
</evidence>
<comment type="caution">
    <text evidence="2">The sequence shown here is derived from an EMBL/GenBank/DDBJ whole genome shotgun (WGS) entry which is preliminary data.</text>
</comment>
<name>A0AAN6PB44_9PEZI</name>
<keyword evidence="3" id="KW-1185">Reference proteome</keyword>
<accession>A0AAN6PB44</accession>
<keyword evidence="1" id="KW-0175">Coiled coil</keyword>
<dbReference type="EMBL" id="MU854579">
    <property type="protein sequence ID" value="KAK4032747.1"/>
    <property type="molecule type" value="Genomic_DNA"/>
</dbReference>
<proteinExistence type="predicted"/>
<organism evidence="2 3">
    <name type="scientific">Parachaetomium inaequale</name>
    <dbReference type="NCBI Taxonomy" id="2588326"/>
    <lineage>
        <taxon>Eukaryota</taxon>
        <taxon>Fungi</taxon>
        <taxon>Dikarya</taxon>
        <taxon>Ascomycota</taxon>
        <taxon>Pezizomycotina</taxon>
        <taxon>Sordariomycetes</taxon>
        <taxon>Sordariomycetidae</taxon>
        <taxon>Sordariales</taxon>
        <taxon>Chaetomiaceae</taxon>
        <taxon>Parachaetomium</taxon>
    </lineage>
</organism>
<gene>
    <name evidence="2" type="ORF">C8A01DRAFT_40810</name>
</gene>
<dbReference type="Proteomes" id="UP001303115">
    <property type="component" value="Unassembled WGS sequence"/>
</dbReference>
<sequence>MAKAKYNKHRRAKFRAAAAQAAQAARDAEVEAAASAATNIEQGTSMDVDPAPLAKSSATLLQSAGTATIADTHVQGLKYAQRGESEVEGLDMREVAAALEAAMDDTSEQNLEALIRAVDFDVLKLANLALDNSNMHTSATILLSTAIMMSENKATQAEKKAIEAENKATEAETKAAEAGNKASEAQYEAITAQTNCDGVLARNLENAHALLGQGSHLAQIERRLSALERLPPTPTSSSANNNSDGDTIAALKRMLAITNAQLQAITQDHDKLRETVNKALLTTAAASGPEGTMDDLVGRMQVLADMRREAEQNEFERKDYLRQQEVRGLRDEIALLRKERQETSVLASQFRKMRAYLIAFVGGELTDHELIERLRGHNVAGVI</sequence>
<feature type="coiled-coil region" evidence="1">
    <location>
        <begin position="147"/>
        <end position="181"/>
    </location>
</feature>
<protein>
    <submittedName>
        <fullName evidence="2">Uncharacterized protein</fullName>
    </submittedName>
</protein>